<proteinExistence type="predicted"/>
<dbReference type="EMBL" id="BJWL01000024">
    <property type="protein sequence ID" value="GFZ15297.1"/>
    <property type="molecule type" value="Genomic_DNA"/>
</dbReference>
<sequence>MMRNGEHFLNGTIPAEIAENLNEFFPEFGDLNYEEVLQHQESVYQSFQGNNDSNRERISYYGQSSDSSQFSGQEREPSRQESLDSQLALDEALARSLQELEDNFDDLNISQSSSTATGKTKHSRYSYELGVITSFSK</sequence>
<feature type="compositionally biased region" description="Basic and acidic residues" evidence="1">
    <location>
        <begin position="73"/>
        <end position="82"/>
    </location>
</feature>
<feature type="region of interest" description="Disordered" evidence="1">
    <location>
        <begin position="44"/>
        <end position="86"/>
    </location>
</feature>
<comment type="caution">
    <text evidence="2">The sequence shown here is derived from an EMBL/GenBank/DDBJ whole genome shotgun (WGS) entry which is preliminary data.</text>
</comment>
<evidence type="ECO:0000313" key="2">
    <source>
        <dbReference type="EMBL" id="GFZ15297.1"/>
    </source>
</evidence>
<protein>
    <submittedName>
        <fullName evidence="2">Uncharacterized protein</fullName>
    </submittedName>
</protein>
<dbReference type="OrthoDB" id="8062037at2759"/>
<keyword evidence="3" id="KW-1185">Reference proteome</keyword>
<reference evidence="2 3" key="1">
    <citation type="submission" date="2019-07" db="EMBL/GenBank/DDBJ databases">
        <title>De Novo Assembly of kiwifruit Actinidia rufa.</title>
        <authorList>
            <person name="Sugita-Konishi S."/>
            <person name="Sato K."/>
            <person name="Mori E."/>
            <person name="Abe Y."/>
            <person name="Kisaki G."/>
            <person name="Hamano K."/>
            <person name="Suezawa K."/>
            <person name="Otani M."/>
            <person name="Fukuda T."/>
            <person name="Manabe T."/>
            <person name="Gomi K."/>
            <person name="Tabuchi M."/>
            <person name="Akimitsu K."/>
            <person name="Kataoka I."/>
        </authorList>
    </citation>
    <scope>NUCLEOTIDE SEQUENCE [LARGE SCALE GENOMIC DNA]</scope>
    <source>
        <strain evidence="3">cv. Fuchu</strain>
    </source>
</reference>
<evidence type="ECO:0000313" key="3">
    <source>
        <dbReference type="Proteomes" id="UP000585474"/>
    </source>
</evidence>
<accession>A0A7J0GWS6</accession>
<name>A0A7J0GWS6_9ERIC</name>
<gene>
    <name evidence="2" type="ORF">Acr_24g0014870</name>
</gene>
<evidence type="ECO:0000256" key="1">
    <source>
        <dbReference type="SAM" id="MobiDB-lite"/>
    </source>
</evidence>
<dbReference type="AlphaFoldDB" id="A0A7J0GWS6"/>
<feature type="compositionally biased region" description="Low complexity" evidence="1">
    <location>
        <begin position="59"/>
        <end position="72"/>
    </location>
</feature>
<dbReference type="Proteomes" id="UP000585474">
    <property type="component" value="Unassembled WGS sequence"/>
</dbReference>
<organism evidence="2 3">
    <name type="scientific">Actinidia rufa</name>
    <dbReference type="NCBI Taxonomy" id="165716"/>
    <lineage>
        <taxon>Eukaryota</taxon>
        <taxon>Viridiplantae</taxon>
        <taxon>Streptophyta</taxon>
        <taxon>Embryophyta</taxon>
        <taxon>Tracheophyta</taxon>
        <taxon>Spermatophyta</taxon>
        <taxon>Magnoliopsida</taxon>
        <taxon>eudicotyledons</taxon>
        <taxon>Gunneridae</taxon>
        <taxon>Pentapetalae</taxon>
        <taxon>asterids</taxon>
        <taxon>Ericales</taxon>
        <taxon>Actinidiaceae</taxon>
        <taxon>Actinidia</taxon>
    </lineage>
</organism>